<name>A0ABN9M3K1_9NEOB</name>
<dbReference type="SUPFAM" id="SSF54001">
    <property type="entry name" value="Cysteine proteinases"/>
    <property type="match status" value="2"/>
</dbReference>
<organism evidence="7 8">
    <name type="scientific">Ranitomeya imitator</name>
    <name type="common">mimic poison frog</name>
    <dbReference type="NCBI Taxonomy" id="111125"/>
    <lineage>
        <taxon>Eukaryota</taxon>
        <taxon>Metazoa</taxon>
        <taxon>Chordata</taxon>
        <taxon>Craniata</taxon>
        <taxon>Vertebrata</taxon>
        <taxon>Euteleostomi</taxon>
        <taxon>Amphibia</taxon>
        <taxon>Batrachia</taxon>
        <taxon>Anura</taxon>
        <taxon>Neobatrachia</taxon>
        <taxon>Hyloidea</taxon>
        <taxon>Dendrobatidae</taxon>
        <taxon>Dendrobatinae</taxon>
        <taxon>Ranitomeya</taxon>
    </lineage>
</organism>
<comment type="caution">
    <text evidence="7">The sequence shown here is derived from an EMBL/GenBank/DDBJ whole genome shotgun (WGS) entry which is preliminary data.</text>
</comment>
<evidence type="ECO:0000256" key="5">
    <source>
        <dbReference type="PROSITE-ProRule" id="PRU00239"/>
    </source>
</evidence>
<comment type="similarity">
    <text evidence="1">Belongs to the peptidase C2 family.</text>
</comment>
<sequence length="491" mass="55434">MVRPCDKPGGVRETTLNRMVTYCEEPCAVSVIKLDELSKLVLLKLDLDSACHYVVLKEKKPQRIEVDPDVQYRELYIMSGVASQITQDRAKAAGLGSFKNPIKFADQDFVKLKAECLASKTLFEDPKFPAAQSSLGTKLLGPDSETVKGLEWKRPKELKTNPVFIIGGAEREDVNQGVLGNCWFLGSIACLTTNKDCLCRVIPQDQSFDKDYAGIFCFKMLHISYLHSIDNCLQMTPKDKSLRGSDRETLVAIQLAHDDQSTFQEIVQFWQYGQWVKVVVDDKLPTKNNKLIFVESKTSEEFWSALLEKAYAKINGSYEGLEAGYVLESLVDFTGGVGEVYRTKSAPNDLLEIIQRRLLEKSLVGCTSQFGDSKAKHLSESIVRGHIYSITRVEEVTSGENKVQLIRVWNPWGYSEWTGAWSDNSDEWNNVDPKIREELNTKKDEGEFWMAFPDFLKEYERVEICNINLSEVCCGGETLSGAWQNSMEAGK</sequence>
<dbReference type="InterPro" id="IPR038765">
    <property type="entry name" value="Papain-like_cys_pep_sf"/>
</dbReference>
<reference evidence="7" key="1">
    <citation type="submission" date="2023-07" db="EMBL/GenBank/DDBJ databases">
        <authorList>
            <person name="Stuckert A."/>
        </authorList>
    </citation>
    <scope>NUCLEOTIDE SEQUENCE</scope>
</reference>
<feature type="active site" evidence="5">
    <location>
        <position position="182"/>
    </location>
</feature>
<evidence type="ECO:0000313" key="8">
    <source>
        <dbReference type="Proteomes" id="UP001176940"/>
    </source>
</evidence>
<dbReference type="SMART" id="SM00230">
    <property type="entry name" value="CysPc"/>
    <property type="match status" value="1"/>
</dbReference>
<dbReference type="PANTHER" id="PTHR10183">
    <property type="entry name" value="CALPAIN"/>
    <property type="match status" value="1"/>
</dbReference>
<dbReference type="EMBL" id="CAUEEQ010042965">
    <property type="protein sequence ID" value="CAJ0956949.1"/>
    <property type="molecule type" value="Genomic_DNA"/>
</dbReference>
<dbReference type="PRINTS" id="PR00704">
    <property type="entry name" value="CALPAIN"/>
</dbReference>
<evidence type="ECO:0000256" key="4">
    <source>
        <dbReference type="ARBA" id="ARBA00022807"/>
    </source>
</evidence>
<evidence type="ECO:0000256" key="3">
    <source>
        <dbReference type="ARBA" id="ARBA00022801"/>
    </source>
</evidence>
<evidence type="ECO:0000259" key="6">
    <source>
        <dbReference type="PROSITE" id="PS50203"/>
    </source>
</evidence>
<dbReference type="InterPro" id="IPR022684">
    <property type="entry name" value="Calpain_cysteine_protease"/>
</dbReference>
<dbReference type="CDD" id="cd00044">
    <property type="entry name" value="CysPc"/>
    <property type="match status" value="1"/>
</dbReference>
<dbReference type="Gene3D" id="3.90.70.10">
    <property type="entry name" value="Cysteine proteinases"/>
    <property type="match status" value="1"/>
</dbReference>
<dbReference type="PROSITE" id="PS50203">
    <property type="entry name" value="CALPAIN_CAT"/>
    <property type="match status" value="1"/>
</dbReference>
<protein>
    <recommendedName>
        <fullName evidence="6">Calpain catalytic domain-containing protein</fullName>
    </recommendedName>
</protein>
<evidence type="ECO:0000256" key="2">
    <source>
        <dbReference type="ARBA" id="ARBA00022670"/>
    </source>
</evidence>
<dbReference type="InterPro" id="IPR000169">
    <property type="entry name" value="Pept_cys_AS"/>
</dbReference>
<feature type="active site" evidence="5">
    <location>
        <position position="410"/>
    </location>
</feature>
<dbReference type="Proteomes" id="UP001176940">
    <property type="component" value="Unassembled WGS sequence"/>
</dbReference>
<keyword evidence="3 5" id="KW-0378">Hydrolase</keyword>
<proteinExistence type="inferred from homology"/>
<evidence type="ECO:0000256" key="1">
    <source>
        <dbReference type="ARBA" id="ARBA00007623"/>
    </source>
</evidence>
<accession>A0ABN9M3K1</accession>
<feature type="domain" description="Calpain catalytic" evidence="6">
    <location>
        <begin position="122"/>
        <end position="468"/>
    </location>
</feature>
<dbReference type="InterPro" id="IPR001300">
    <property type="entry name" value="Peptidase_C2_calpain_cat"/>
</dbReference>
<evidence type="ECO:0000313" key="7">
    <source>
        <dbReference type="EMBL" id="CAJ0956949.1"/>
    </source>
</evidence>
<gene>
    <name evidence="7" type="ORF">RIMI_LOCUS15767136</name>
</gene>
<keyword evidence="8" id="KW-1185">Reference proteome</keyword>
<feature type="active site" evidence="5">
    <location>
        <position position="386"/>
    </location>
</feature>
<dbReference type="PROSITE" id="PS00139">
    <property type="entry name" value="THIOL_PROTEASE_CYS"/>
    <property type="match status" value="1"/>
</dbReference>
<keyword evidence="4 5" id="KW-0788">Thiol protease</keyword>
<dbReference type="PANTHER" id="PTHR10183:SF374">
    <property type="entry name" value="CALPAIN-8"/>
    <property type="match status" value="1"/>
</dbReference>
<dbReference type="Pfam" id="PF00648">
    <property type="entry name" value="Peptidase_C2"/>
    <property type="match status" value="2"/>
</dbReference>
<keyword evidence="2 5" id="KW-0645">Protease</keyword>